<dbReference type="InterPro" id="IPR036048">
    <property type="entry name" value="Interleukin_8-like_sf"/>
</dbReference>
<keyword evidence="1" id="KW-0202">Cytokine</keyword>
<dbReference type="SUPFAM" id="SSF54117">
    <property type="entry name" value="Interleukin 8-like chemokines"/>
    <property type="match status" value="1"/>
</dbReference>
<dbReference type="SMART" id="SM00199">
    <property type="entry name" value="SCY"/>
    <property type="match status" value="1"/>
</dbReference>
<feature type="chain" id="PRO_5042217772" evidence="2">
    <location>
        <begin position="30"/>
        <end position="112"/>
    </location>
</feature>
<feature type="domain" description="Chemokine interleukin-8-like" evidence="3">
    <location>
        <begin position="35"/>
        <end position="93"/>
    </location>
</feature>
<name>A0AAD3MJ37_LATJO</name>
<keyword evidence="2" id="KW-0732">Signal</keyword>
<dbReference type="GO" id="GO:0005615">
    <property type="term" value="C:extracellular space"/>
    <property type="evidence" value="ECO:0007669"/>
    <property type="project" value="UniProtKB-KW"/>
</dbReference>
<dbReference type="GO" id="GO:0008009">
    <property type="term" value="F:chemokine activity"/>
    <property type="evidence" value="ECO:0007669"/>
    <property type="project" value="InterPro"/>
</dbReference>
<evidence type="ECO:0000256" key="1">
    <source>
        <dbReference type="ARBA" id="ARBA00022514"/>
    </source>
</evidence>
<dbReference type="GO" id="GO:0006955">
    <property type="term" value="P:immune response"/>
    <property type="evidence" value="ECO:0007669"/>
    <property type="project" value="InterPro"/>
</dbReference>
<evidence type="ECO:0000256" key="2">
    <source>
        <dbReference type="SAM" id="SignalP"/>
    </source>
</evidence>
<dbReference type="Proteomes" id="UP001279410">
    <property type="component" value="Unassembled WGS sequence"/>
</dbReference>
<organism evidence="4 5">
    <name type="scientific">Lates japonicus</name>
    <name type="common">Japanese lates</name>
    <dbReference type="NCBI Taxonomy" id="270547"/>
    <lineage>
        <taxon>Eukaryota</taxon>
        <taxon>Metazoa</taxon>
        <taxon>Chordata</taxon>
        <taxon>Craniata</taxon>
        <taxon>Vertebrata</taxon>
        <taxon>Euteleostomi</taxon>
        <taxon>Actinopterygii</taxon>
        <taxon>Neopterygii</taxon>
        <taxon>Teleostei</taxon>
        <taxon>Neoteleostei</taxon>
        <taxon>Acanthomorphata</taxon>
        <taxon>Carangaria</taxon>
        <taxon>Carangaria incertae sedis</taxon>
        <taxon>Centropomidae</taxon>
        <taxon>Lates</taxon>
    </lineage>
</organism>
<protein>
    <submittedName>
        <fullName evidence="4">C-C motif chemokine 4-like protein</fullName>
    </submittedName>
</protein>
<evidence type="ECO:0000313" key="5">
    <source>
        <dbReference type="Proteomes" id="UP001279410"/>
    </source>
</evidence>
<gene>
    <name evidence="4" type="ORF">AKAME5_000710400</name>
</gene>
<proteinExistence type="predicted"/>
<sequence>MWTTLSVSRWIFLLTFAVVMFLSASPVESYVPIVDLPCCPSVSSRRVPRIKECFEQKPRDDCNIHAFLIRTKKGKELCISPTAQWLQDLIKKGKLYCPPDLSLLEAPATDAA</sequence>
<dbReference type="EMBL" id="BRZM01000020">
    <property type="protein sequence ID" value="GLD54500.1"/>
    <property type="molecule type" value="Genomic_DNA"/>
</dbReference>
<dbReference type="InterPro" id="IPR001811">
    <property type="entry name" value="Chemokine_IL8-like_dom"/>
</dbReference>
<accession>A0AAD3MJ37</accession>
<dbReference type="Pfam" id="PF00048">
    <property type="entry name" value="IL8"/>
    <property type="match status" value="1"/>
</dbReference>
<dbReference type="AlphaFoldDB" id="A0AAD3MJ37"/>
<evidence type="ECO:0000259" key="3">
    <source>
        <dbReference type="SMART" id="SM00199"/>
    </source>
</evidence>
<comment type="caution">
    <text evidence="4">The sequence shown here is derived from an EMBL/GenBank/DDBJ whole genome shotgun (WGS) entry which is preliminary data.</text>
</comment>
<reference evidence="4" key="1">
    <citation type="submission" date="2022-08" db="EMBL/GenBank/DDBJ databases">
        <title>Genome sequencing of akame (Lates japonicus).</title>
        <authorList>
            <person name="Hashiguchi Y."/>
            <person name="Takahashi H."/>
        </authorList>
    </citation>
    <scope>NUCLEOTIDE SEQUENCE</scope>
    <source>
        <strain evidence="4">Kochi</strain>
    </source>
</reference>
<feature type="signal peptide" evidence="2">
    <location>
        <begin position="1"/>
        <end position="29"/>
    </location>
</feature>
<evidence type="ECO:0000313" key="4">
    <source>
        <dbReference type="EMBL" id="GLD54500.1"/>
    </source>
</evidence>
<keyword evidence="5" id="KW-1185">Reference proteome</keyword>
<dbReference type="CDD" id="cd00169">
    <property type="entry name" value="Chemokine"/>
    <property type="match status" value="1"/>
</dbReference>
<dbReference type="Gene3D" id="2.40.50.40">
    <property type="match status" value="1"/>
</dbReference>